<feature type="region of interest" description="Disordered" evidence="1">
    <location>
        <begin position="1"/>
        <end position="24"/>
    </location>
</feature>
<evidence type="ECO:0000256" key="1">
    <source>
        <dbReference type="SAM" id="MobiDB-lite"/>
    </source>
</evidence>
<protein>
    <submittedName>
        <fullName evidence="2">Uncharacterized protein</fullName>
    </submittedName>
</protein>
<name>A0A1M7T7S2_9BACT</name>
<organism evidence="2 3">
    <name type="scientific">Desulfovibrio litoralis DSM 11393</name>
    <dbReference type="NCBI Taxonomy" id="1121455"/>
    <lineage>
        <taxon>Bacteria</taxon>
        <taxon>Pseudomonadati</taxon>
        <taxon>Thermodesulfobacteriota</taxon>
        <taxon>Desulfovibrionia</taxon>
        <taxon>Desulfovibrionales</taxon>
        <taxon>Desulfovibrionaceae</taxon>
        <taxon>Desulfovibrio</taxon>
    </lineage>
</organism>
<keyword evidence="3" id="KW-1185">Reference proteome</keyword>
<reference evidence="2 3" key="1">
    <citation type="submission" date="2016-12" db="EMBL/GenBank/DDBJ databases">
        <authorList>
            <person name="Song W.-J."/>
            <person name="Kurnit D.M."/>
        </authorList>
    </citation>
    <scope>NUCLEOTIDE SEQUENCE [LARGE SCALE GENOMIC DNA]</scope>
    <source>
        <strain evidence="2 3">DSM 11393</strain>
    </source>
</reference>
<evidence type="ECO:0000313" key="2">
    <source>
        <dbReference type="EMBL" id="SHN66785.1"/>
    </source>
</evidence>
<evidence type="ECO:0000313" key="3">
    <source>
        <dbReference type="Proteomes" id="UP000186469"/>
    </source>
</evidence>
<gene>
    <name evidence="2" type="ORF">SAMN02745728_01692</name>
</gene>
<dbReference type="EMBL" id="FRDI01000008">
    <property type="protein sequence ID" value="SHN66785.1"/>
    <property type="molecule type" value="Genomic_DNA"/>
</dbReference>
<accession>A0A1M7T7S2</accession>
<dbReference type="STRING" id="1121455.SAMN02745728_01692"/>
<dbReference type="Proteomes" id="UP000186469">
    <property type="component" value="Unassembled WGS sequence"/>
</dbReference>
<proteinExistence type="predicted"/>
<feature type="compositionally biased region" description="Low complexity" evidence="1">
    <location>
        <begin position="1"/>
        <end position="10"/>
    </location>
</feature>
<sequence length="110" mass="12251">MTKPKQTKTATAKKRRPKAQENEEAKVLSYADVVRLAKEQAIPAINALTNALTSLKVSDRINAAKELLDRGYGKTNQKLELSGEIKQDLSVNPEALELIDKLYSNKTKKK</sequence>
<dbReference type="AlphaFoldDB" id="A0A1M7T7S2"/>
<dbReference type="RefSeq" id="WP_072697385.1">
    <property type="nucleotide sequence ID" value="NZ_FRDI01000008.1"/>
</dbReference>